<accession>B9JH25</accession>
<dbReference type="Proteomes" id="UP000001600">
    <property type="component" value="Chromosome 1"/>
</dbReference>
<dbReference type="PANTHER" id="PTHR30250">
    <property type="entry name" value="PST FAMILY PREDICTED COLANIC ACID TRANSPORTER"/>
    <property type="match status" value="1"/>
</dbReference>
<evidence type="ECO:0000256" key="1">
    <source>
        <dbReference type="ARBA" id="ARBA00004651"/>
    </source>
</evidence>
<dbReference type="GO" id="GO:0005886">
    <property type="term" value="C:plasma membrane"/>
    <property type="evidence" value="ECO:0007669"/>
    <property type="project" value="UniProtKB-SubCell"/>
</dbReference>
<organism evidence="7 8">
    <name type="scientific">Rhizobium rhizogenes (strain K84 / ATCC BAA-868)</name>
    <name type="common">Agrobacterium radiobacter</name>
    <dbReference type="NCBI Taxonomy" id="311403"/>
    <lineage>
        <taxon>Bacteria</taxon>
        <taxon>Pseudomonadati</taxon>
        <taxon>Pseudomonadota</taxon>
        <taxon>Alphaproteobacteria</taxon>
        <taxon>Hyphomicrobiales</taxon>
        <taxon>Rhizobiaceae</taxon>
        <taxon>Rhizobium/Agrobacterium group</taxon>
        <taxon>Rhizobium</taxon>
    </lineage>
</organism>
<feature type="transmembrane region" description="Helical" evidence="6">
    <location>
        <begin position="354"/>
        <end position="378"/>
    </location>
</feature>
<dbReference type="AlphaFoldDB" id="B9JH25"/>
<dbReference type="EMBL" id="CP000628">
    <property type="protein sequence ID" value="ACM27022.1"/>
    <property type="molecule type" value="Genomic_DNA"/>
</dbReference>
<feature type="transmembrane region" description="Helical" evidence="6">
    <location>
        <begin position="168"/>
        <end position="186"/>
    </location>
</feature>
<evidence type="ECO:0000256" key="2">
    <source>
        <dbReference type="ARBA" id="ARBA00022475"/>
    </source>
</evidence>
<dbReference type="HOGENOM" id="CLU_594061_0_0_5"/>
<evidence type="ECO:0008006" key="9">
    <source>
        <dbReference type="Google" id="ProtNLM"/>
    </source>
</evidence>
<feature type="transmembrane region" description="Helical" evidence="6">
    <location>
        <begin position="206"/>
        <end position="223"/>
    </location>
</feature>
<feature type="transmembrane region" description="Helical" evidence="6">
    <location>
        <begin position="322"/>
        <end position="342"/>
    </location>
</feature>
<protein>
    <recommendedName>
        <fullName evidence="9">Polysaccharide biosynthesis protein</fullName>
    </recommendedName>
</protein>
<dbReference type="PANTHER" id="PTHR30250:SF11">
    <property type="entry name" value="O-ANTIGEN TRANSPORTER-RELATED"/>
    <property type="match status" value="1"/>
</dbReference>
<feature type="transmembrane region" description="Helical" evidence="6">
    <location>
        <begin position="145"/>
        <end position="162"/>
    </location>
</feature>
<evidence type="ECO:0000313" key="8">
    <source>
        <dbReference type="Proteomes" id="UP000001600"/>
    </source>
</evidence>
<evidence type="ECO:0000313" key="7">
    <source>
        <dbReference type="EMBL" id="ACM27022.1"/>
    </source>
</evidence>
<evidence type="ECO:0000256" key="6">
    <source>
        <dbReference type="SAM" id="Phobius"/>
    </source>
</evidence>
<comment type="subcellular location">
    <subcellularLocation>
        <location evidence="1">Cell membrane</location>
        <topology evidence="1">Multi-pass membrane protein</topology>
    </subcellularLocation>
</comment>
<dbReference type="InterPro" id="IPR050833">
    <property type="entry name" value="Poly_Biosynth_Transport"/>
</dbReference>
<feature type="transmembrane region" description="Helical" evidence="6">
    <location>
        <begin position="40"/>
        <end position="60"/>
    </location>
</feature>
<keyword evidence="2" id="KW-1003">Cell membrane</keyword>
<feature type="transmembrane region" description="Helical" evidence="6">
    <location>
        <begin position="229"/>
        <end position="249"/>
    </location>
</feature>
<feature type="transmembrane region" description="Helical" evidence="6">
    <location>
        <begin position="110"/>
        <end position="133"/>
    </location>
</feature>
<feature type="transmembrane region" description="Helical" evidence="6">
    <location>
        <begin position="384"/>
        <end position="405"/>
    </location>
</feature>
<dbReference type="KEGG" id="ara:Arad_2961"/>
<evidence type="ECO:0000256" key="4">
    <source>
        <dbReference type="ARBA" id="ARBA00022989"/>
    </source>
</evidence>
<gene>
    <name evidence="7" type="ordered locus">Arad_2961</name>
</gene>
<evidence type="ECO:0000256" key="5">
    <source>
        <dbReference type="ARBA" id="ARBA00023136"/>
    </source>
</evidence>
<dbReference type="eggNOG" id="COG2244">
    <property type="taxonomic scope" value="Bacteria"/>
</dbReference>
<keyword evidence="5 6" id="KW-0472">Membrane</keyword>
<reference evidence="7 8" key="1">
    <citation type="journal article" date="2009" name="J. Bacteriol.">
        <title>Genome sequences of three Agrobacterium biovars help elucidate the evolution of multichromosome genomes in bacteria.</title>
        <authorList>
            <person name="Slater S.C."/>
            <person name="Goldman B.S."/>
            <person name="Goodner B."/>
            <person name="Setubal J.C."/>
            <person name="Farrand S.K."/>
            <person name="Nester E.W."/>
            <person name="Burr T.J."/>
            <person name="Banta L."/>
            <person name="Dickerman A.W."/>
            <person name="Paulsen I."/>
            <person name="Otten L."/>
            <person name="Suen G."/>
            <person name="Welch R."/>
            <person name="Almeida N.F."/>
            <person name="Arnold F."/>
            <person name="Burton O.T."/>
            <person name="Du Z."/>
            <person name="Ewing A."/>
            <person name="Godsy E."/>
            <person name="Heisel S."/>
            <person name="Houmiel K.L."/>
            <person name="Jhaveri J."/>
            <person name="Lu J."/>
            <person name="Miller N.M."/>
            <person name="Norton S."/>
            <person name="Chen Q."/>
            <person name="Phoolcharoen W."/>
            <person name="Ohlin V."/>
            <person name="Ondrusek D."/>
            <person name="Pride N."/>
            <person name="Stricklin S.L."/>
            <person name="Sun J."/>
            <person name="Wheeler C."/>
            <person name="Wilson L."/>
            <person name="Zhu H."/>
            <person name="Wood D.W."/>
        </authorList>
    </citation>
    <scope>NUCLEOTIDE SEQUENCE [LARGE SCALE GENOMIC DNA]</scope>
    <source>
        <strain evidence="8">K84 / ATCC BAA-868</strain>
    </source>
</reference>
<evidence type="ECO:0000256" key="3">
    <source>
        <dbReference type="ARBA" id="ARBA00022692"/>
    </source>
</evidence>
<sequence>MLLAAAMAKIVALAAYFYQAAIAFGLLIAVAHLLAPADYAAYSLFISISQFAAIFCFEWIRFACSRFYPGQALGSEAAERTALSIEFAACAVICILVAGASIFFAVSPEIAVLGCLVVILQGGSDLHLTMLRFRQEFHAFSRLQGSRATILAIGTLAGAAIAPNFTSTVAGLLGGYVAYSILAMFLTRNSLREAAGFQPPLVRKHFVYGSVAAGASVIGLLAPLGLKSILTAVLGAGGAAGALLALDLLQRPFVLIVAALQAIQYPDVVATYDREGATPAFRRQLGGYYSLLSGFTLMTAAGIFALLQPVGHFVIAPGLREGFLSAAPFVTGLAVCRALTLNMLPTPAHLRHRLLAIFLLAVVDCVLLNAGALAGGYLHSFSDGALMAGGMVGALIAMVIGGKVLMALPFDFVWQPVVLSAVGLAVPVLATAGFDYSLWISVGAGIIGGGIFCLLGLYSYFVTMFRPRMAS</sequence>
<keyword evidence="3 6" id="KW-0812">Transmembrane</keyword>
<feature type="transmembrane region" description="Helical" evidence="6">
    <location>
        <begin position="436"/>
        <end position="461"/>
    </location>
</feature>
<keyword evidence="4 6" id="KW-1133">Transmembrane helix</keyword>
<feature type="transmembrane region" description="Helical" evidence="6">
    <location>
        <begin position="288"/>
        <end position="310"/>
    </location>
</feature>
<feature type="transmembrane region" description="Helical" evidence="6">
    <location>
        <begin position="412"/>
        <end position="430"/>
    </location>
</feature>
<feature type="transmembrane region" description="Helical" evidence="6">
    <location>
        <begin position="12"/>
        <end position="34"/>
    </location>
</feature>
<name>B9JH25_RHIR8</name>
<proteinExistence type="predicted"/>
<feature type="transmembrane region" description="Helical" evidence="6">
    <location>
        <begin position="81"/>
        <end position="104"/>
    </location>
</feature>